<dbReference type="PANTHER" id="PTHR36509:SF2">
    <property type="entry name" value="BLL3101 PROTEIN"/>
    <property type="match status" value="1"/>
</dbReference>
<organism evidence="4 5">
    <name type="scientific">Pseudomonas nitroreducens</name>
    <dbReference type="NCBI Taxonomy" id="46680"/>
    <lineage>
        <taxon>Bacteria</taxon>
        <taxon>Pseudomonadati</taxon>
        <taxon>Pseudomonadota</taxon>
        <taxon>Gammaproteobacteria</taxon>
        <taxon>Pseudomonadales</taxon>
        <taxon>Pseudomonadaceae</taxon>
        <taxon>Pseudomonas</taxon>
    </lineage>
</organism>
<dbReference type="InterPro" id="IPR010621">
    <property type="entry name" value="DUF1214"/>
</dbReference>
<accession>A0A5R9AGC2</accession>
<feature type="chain" id="PRO_5024405185" evidence="1">
    <location>
        <begin position="25"/>
        <end position="441"/>
    </location>
</feature>
<comment type="caution">
    <text evidence="4">The sequence shown here is derived from an EMBL/GenBank/DDBJ whole genome shotgun (WGS) entry which is preliminary data.</text>
</comment>
<proteinExistence type="predicted"/>
<gene>
    <name evidence="4" type="ORF">FEA48_00075</name>
</gene>
<dbReference type="PROSITE" id="PS51257">
    <property type="entry name" value="PROKAR_LIPOPROTEIN"/>
    <property type="match status" value="1"/>
</dbReference>
<reference evidence="4 5" key="1">
    <citation type="submission" date="2019-05" db="EMBL/GenBank/DDBJ databases">
        <authorList>
            <person name="Moore K."/>
            <person name="O'Neill P."/>
            <person name="Farbos A."/>
            <person name="Studholme D.J."/>
        </authorList>
    </citation>
    <scope>NUCLEOTIDE SEQUENCE [LARGE SCALE GENOMIC DNA]</scope>
    <source>
        <strain evidence="4 5">DSM 9128</strain>
    </source>
</reference>
<dbReference type="Pfam" id="PF06742">
    <property type="entry name" value="DUF1214"/>
    <property type="match status" value="1"/>
</dbReference>
<evidence type="ECO:0000313" key="4">
    <source>
        <dbReference type="EMBL" id="TLP77628.1"/>
    </source>
</evidence>
<evidence type="ECO:0000256" key="1">
    <source>
        <dbReference type="SAM" id="SignalP"/>
    </source>
</evidence>
<dbReference type="Proteomes" id="UP000307510">
    <property type="component" value="Unassembled WGS sequence"/>
</dbReference>
<reference evidence="5" key="2">
    <citation type="submission" date="2019-06" db="EMBL/GenBank/DDBJ databases">
        <title>AzeR, a transcriptional regulator that responds to azelaic acid in Pseudomonas nitroreducens.</title>
        <authorList>
            <person name="Bez C."/>
            <person name="Javvadi S.G."/>
            <person name="Bertani I."/>
            <person name="Devescovi G."/>
            <person name="Studholme D.J."/>
            <person name="Geller A."/>
            <person name="Levy A."/>
            <person name="Venturi V."/>
        </authorList>
    </citation>
    <scope>NUCLEOTIDE SEQUENCE [LARGE SCALE GENOMIC DNA]</scope>
    <source>
        <strain evidence="5">DSM 9128</strain>
    </source>
</reference>
<dbReference type="PANTHER" id="PTHR36509">
    <property type="entry name" value="BLL3101 PROTEIN"/>
    <property type="match status" value="1"/>
</dbReference>
<evidence type="ECO:0000259" key="2">
    <source>
        <dbReference type="Pfam" id="PF06742"/>
    </source>
</evidence>
<feature type="domain" description="DUF1214" evidence="2">
    <location>
        <begin position="315"/>
        <end position="424"/>
    </location>
</feature>
<sequence length="441" mass="47918">MRIPHALSAIAAGVLLSACATAGAGEAPAAIADQDVSDAYVYLLGRALVLRQQQLDVHEGMGWNQLVHRKPGAVDWANPNLDVAYSEAWLALDEHSCTLLGVPKIEGRYYTTQVLNGWGETLANVNERTYPEHRDGSFAFCLKGAKVKLPAATKRIDLPVRSARVLTRIELGADPQQAERLQHAFTLKPTGSPRLPEVPQTAPFAWPMLPGVEIFDTAPAALAETDLNPGMADIQAKVRAVAAVVANAQQRQRIDTLIHTLAYANIAKASPTIGGGVVRNGWARPPATGTYGSNYVTRTLIDYGGIWANTRDEVSYFRGFLDADGAPLDGARTYSLTFPKAQLPASQVHYFWSITATDSKTFHVLPNELNRFLLNNHSKLTYGADGSLTLYFGPQKPADAPEGNWLPTRPGLPYRLIFRYYGAQGAVADGSYFPPVLVKRS</sequence>
<dbReference type="SUPFAM" id="SSF160935">
    <property type="entry name" value="VPA0735-like"/>
    <property type="match status" value="1"/>
</dbReference>
<feature type="signal peptide" evidence="1">
    <location>
        <begin position="1"/>
        <end position="24"/>
    </location>
</feature>
<dbReference type="InterPro" id="IPR010679">
    <property type="entry name" value="DUF1254"/>
</dbReference>
<evidence type="ECO:0000313" key="5">
    <source>
        <dbReference type="Proteomes" id="UP000307510"/>
    </source>
</evidence>
<name>A0A5R9AGC2_PSENT</name>
<evidence type="ECO:0000259" key="3">
    <source>
        <dbReference type="Pfam" id="PF06863"/>
    </source>
</evidence>
<dbReference type="InterPro" id="IPR037050">
    <property type="entry name" value="DUF1254_sf"/>
</dbReference>
<dbReference type="InterPro" id="IPR037049">
    <property type="entry name" value="DUF1214_C_sf"/>
</dbReference>
<keyword evidence="1" id="KW-0732">Signal</keyword>
<dbReference type="Gene3D" id="2.60.40.1610">
    <property type="entry name" value="Domain of unknown function DUF1254"/>
    <property type="match status" value="1"/>
</dbReference>
<feature type="domain" description="DUF1254" evidence="3">
    <location>
        <begin position="64"/>
        <end position="189"/>
    </location>
</feature>
<protein>
    <submittedName>
        <fullName evidence="4">DUF1254 domain-containing protein</fullName>
    </submittedName>
</protein>
<dbReference type="Gene3D" id="2.60.120.600">
    <property type="entry name" value="Domain of unknown function DUF1214, C-terminal domain"/>
    <property type="match status" value="1"/>
</dbReference>
<dbReference type="AlphaFoldDB" id="A0A5R9AGC2"/>
<dbReference type="Pfam" id="PF06863">
    <property type="entry name" value="DUF1254"/>
    <property type="match status" value="1"/>
</dbReference>
<dbReference type="RefSeq" id="WP_138212005.1">
    <property type="nucleotide sequence ID" value="NZ_VASG01000001.1"/>
</dbReference>
<dbReference type="EMBL" id="VASG01000001">
    <property type="protein sequence ID" value="TLP77628.1"/>
    <property type="molecule type" value="Genomic_DNA"/>
</dbReference>